<organism evidence="1 2">
    <name type="scientific">Babesia bovis</name>
    <dbReference type="NCBI Taxonomy" id="5865"/>
    <lineage>
        <taxon>Eukaryota</taxon>
        <taxon>Sar</taxon>
        <taxon>Alveolata</taxon>
        <taxon>Apicomplexa</taxon>
        <taxon>Aconoidasida</taxon>
        <taxon>Piroplasmida</taxon>
        <taxon>Babesiidae</taxon>
        <taxon>Babesia</taxon>
    </lineage>
</organism>
<dbReference type="AlphaFoldDB" id="A7AUI8"/>
<dbReference type="VEuPathDB" id="PiroplasmaDB:BBOV_II006490"/>
<name>A7AUI8_BABBO</name>
<reference evidence="2" key="3">
    <citation type="journal article" date="2021" name="Int. J. Parasitol.">
        <title>Comparative analysis of gene expression between Babesia bovis blood stages and kinetes allowed by improved genome annotation.</title>
        <authorList>
            <person name="Ueti M.W."/>
            <person name="Johnson W.C."/>
            <person name="Kappmeyer L.S."/>
            <person name="Herndon D.R."/>
            <person name="Mousel M.R."/>
            <person name="Reif K.E."/>
            <person name="Taus N.S."/>
            <person name="Ifeonu O.O."/>
            <person name="Silva J.C."/>
            <person name="Suarez C.E."/>
            <person name="Brayton K.A."/>
        </authorList>
    </citation>
    <scope>NUCLEOTIDE SEQUENCE [LARGE SCALE GENOMIC DNA]</scope>
</reference>
<dbReference type="RefSeq" id="XP_001610167.1">
    <property type="nucleotide sequence ID" value="XM_001610117.1"/>
</dbReference>
<dbReference type="Proteomes" id="UP000002173">
    <property type="component" value="Unassembled WGS sequence"/>
</dbReference>
<comment type="caution">
    <text evidence="1">The sequence shown here is derived from an EMBL/GenBank/DDBJ whole genome shotgun (WGS) entry which is preliminary data.</text>
</comment>
<accession>A7AUI8</accession>
<dbReference type="EMBL" id="AAXT01000003">
    <property type="protein sequence ID" value="EDO06599.1"/>
    <property type="molecule type" value="Genomic_DNA"/>
</dbReference>
<reference evidence="1 2" key="1">
    <citation type="journal article" date="2007" name="PLoS Pathog.">
        <title>Genome sequence of Babesia bovis and comparative analysis of apicomplexan hemoprotozoa.</title>
        <authorList>
            <person name="Brayton K.A."/>
            <person name="Lau A.O.T."/>
            <person name="Herndon D.R."/>
            <person name="Hannick L."/>
            <person name="Kappmeyer L.S."/>
            <person name="Berens S.J."/>
            <person name="Bidwell S.L."/>
            <person name="Brown W.C."/>
            <person name="Crabtree J."/>
            <person name="Fadrosh D."/>
            <person name="Feldblum T."/>
            <person name="Forberger H.A."/>
            <person name="Haas B.J."/>
            <person name="Howell J.M."/>
            <person name="Khouri H."/>
            <person name="Koo H."/>
            <person name="Mann D.J."/>
            <person name="Norimine J."/>
            <person name="Paulsen I.T."/>
            <person name="Radune D."/>
            <person name="Ren Q."/>
            <person name="Smith R.K. Jr."/>
            <person name="Suarez C.E."/>
            <person name="White O."/>
            <person name="Wortman J.R."/>
            <person name="Knowles D.P. Jr."/>
            <person name="McElwain T.F."/>
            <person name="Nene V.M."/>
        </authorList>
    </citation>
    <scope>NUCLEOTIDE SEQUENCE [LARGE SCALE GENOMIC DNA]</scope>
    <source>
        <strain evidence="1">T2Bo</strain>
    </source>
</reference>
<sequence length="135" mass="14929">MQDVGSQSRDIPVFYLLELTYPSIDNVSFGGVPLDIDTGSRTYFYVSVADGIGIPLLIRLRNVYDWESDVFRGCWQQLCAMSSGSQNYADKGSILDGANVSLNTSMVSIPMPNDLRECNNFGDNHVDSSRDMGRS</sequence>
<proteinExistence type="predicted"/>
<keyword evidence="2" id="KW-1185">Reference proteome</keyword>
<dbReference type="KEGG" id="bbo:BBOV_II006490"/>
<protein>
    <submittedName>
        <fullName evidence="1">Uncharacterized protein</fullName>
    </submittedName>
</protein>
<reference evidence="2" key="2">
    <citation type="journal article" date="2020" name="Data Brief">
        <title>Transcriptome dataset of Babesia bovis life stages within vertebrate and invertebrate hosts.</title>
        <authorList>
            <person name="Ueti M.W."/>
            <person name="Johnson W.C."/>
            <person name="Kappmeyer L.S."/>
            <person name="Herndon D.R."/>
            <person name="Mousel M.R."/>
            <person name="Reif K.E."/>
            <person name="Taus N.S."/>
            <person name="Ifeonu O.O."/>
            <person name="Silva J.C."/>
            <person name="Suarez C.E."/>
            <person name="Brayton K.A."/>
        </authorList>
    </citation>
    <scope>NUCLEOTIDE SEQUENCE [LARGE SCALE GENOMIC DNA]</scope>
</reference>
<dbReference type="GeneID" id="5478401"/>
<gene>
    <name evidence="1" type="ORF">BBOV_II006490</name>
</gene>
<evidence type="ECO:0000313" key="1">
    <source>
        <dbReference type="EMBL" id="EDO06599.1"/>
    </source>
</evidence>
<dbReference type="InParanoid" id="A7AUI8"/>
<evidence type="ECO:0000313" key="2">
    <source>
        <dbReference type="Proteomes" id="UP000002173"/>
    </source>
</evidence>